<sequence length="64" mass="7312">MQPRSLVATPQAWQEHQRGRQVHQHQPQPAQHTVGGQEVQQVVVGLAEITRDHRRDLALFGKPF</sequence>
<accession>A0ACC2ZM60</accession>
<dbReference type="EMBL" id="JAPDRQ010000468">
    <property type="protein sequence ID" value="KAJ9648644.1"/>
    <property type="molecule type" value="Genomic_DNA"/>
</dbReference>
<reference evidence="1" key="1">
    <citation type="submission" date="2022-10" db="EMBL/GenBank/DDBJ databases">
        <title>Culturing micro-colonial fungi from biological soil crusts in the Mojave desert and describing Neophaeococcomyces mojavensis, and introducing the new genera and species Taxawa tesnikishii.</title>
        <authorList>
            <person name="Kurbessoian T."/>
            <person name="Stajich J.E."/>
        </authorList>
    </citation>
    <scope>NUCLEOTIDE SEQUENCE</scope>
    <source>
        <strain evidence="1">JES_112</strain>
    </source>
</reference>
<evidence type="ECO:0000313" key="2">
    <source>
        <dbReference type="Proteomes" id="UP001172386"/>
    </source>
</evidence>
<protein>
    <submittedName>
        <fullName evidence="1">Uncharacterized protein</fullName>
    </submittedName>
</protein>
<feature type="non-terminal residue" evidence="1">
    <location>
        <position position="64"/>
    </location>
</feature>
<organism evidence="1 2">
    <name type="scientific">Neophaeococcomyces mojaviensis</name>
    <dbReference type="NCBI Taxonomy" id="3383035"/>
    <lineage>
        <taxon>Eukaryota</taxon>
        <taxon>Fungi</taxon>
        <taxon>Dikarya</taxon>
        <taxon>Ascomycota</taxon>
        <taxon>Pezizomycotina</taxon>
        <taxon>Eurotiomycetes</taxon>
        <taxon>Chaetothyriomycetidae</taxon>
        <taxon>Chaetothyriales</taxon>
        <taxon>Chaetothyriales incertae sedis</taxon>
        <taxon>Neophaeococcomyces</taxon>
    </lineage>
</organism>
<evidence type="ECO:0000313" key="1">
    <source>
        <dbReference type="EMBL" id="KAJ9648644.1"/>
    </source>
</evidence>
<name>A0ACC2ZM60_9EURO</name>
<proteinExistence type="predicted"/>
<comment type="caution">
    <text evidence="1">The sequence shown here is derived from an EMBL/GenBank/DDBJ whole genome shotgun (WGS) entry which is preliminary data.</text>
</comment>
<dbReference type="Proteomes" id="UP001172386">
    <property type="component" value="Unassembled WGS sequence"/>
</dbReference>
<keyword evidence="2" id="KW-1185">Reference proteome</keyword>
<gene>
    <name evidence="1" type="ORF">H2198_010986</name>
</gene>